<dbReference type="GO" id="GO:0008289">
    <property type="term" value="F:lipid binding"/>
    <property type="evidence" value="ECO:0007669"/>
    <property type="project" value="UniProtKB-KW"/>
</dbReference>
<evidence type="ECO:0000256" key="1">
    <source>
        <dbReference type="ARBA" id="ARBA00008390"/>
    </source>
</evidence>
<evidence type="ECO:0000313" key="3">
    <source>
        <dbReference type="EMBL" id="CAF2108181.1"/>
    </source>
</evidence>
<dbReference type="InterPro" id="IPR012674">
    <property type="entry name" value="Calycin"/>
</dbReference>
<evidence type="ECO:0000313" key="4">
    <source>
        <dbReference type="Proteomes" id="UP000663855"/>
    </source>
</evidence>
<dbReference type="EMBL" id="CAJNOV010000240">
    <property type="protein sequence ID" value="CAF1013187.1"/>
    <property type="molecule type" value="Genomic_DNA"/>
</dbReference>
<comment type="caution">
    <text evidence="2">The sequence shown here is derived from an EMBL/GenBank/DDBJ whole genome shotgun (WGS) entry which is preliminary data.</text>
</comment>
<comment type="similarity">
    <text evidence="1">Belongs to the calycin superfamily. Fatty-acid binding protein (FABP) family.</text>
</comment>
<dbReference type="PRINTS" id="PR00178">
    <property type="entry name" value="FATTYACIDBP"/>
</dbReference>
<proteinExistence type="inferred from homology"/>
<dbReference type="InterPro" id="IPR000463">
    <property type="entry name" value="Fatty_acid-bd"/>
</dbReference>
<dbReference type="InterPro" id="IPR031259">
    <property type="entry name" value="ILBP"/>
</dbReference>
<dbReference type="CDD" id="cd00742">
    <property type="entry name" value="FABP"/>
    <property type="match status" value="1"/>
</dbReference>
<dbReference type="Proteomes" id="UP000663855">
    <property type="component" value="Unassembled WGS sequence"/>
</dbReference>
<name>A0A814HTZ8_9BILA</name>
<reference evidence="2" key="1">
    <citation type="submission" date="2021-02" db="EMBL/GenBank/DDBJ databases">
        <authorList>
            <person name="Nowell W R."/>
        </authorList>
    </citation>
    <scope>NUCLEOTIDE SEQUENCE</scope>
</reference>
<evidence type="ECO:0008006" key="5">
    <source>
        <dbReference type="Google" id="ProtNLM"/>
    </source>
</evidence>
<dbReference type="EMBL" id="CAJNRE010012164">
    <property type="protein sequence ID" value="CAF2108181.1"/>
    <property type="molecule type" value="Genomic_DNA"/>
</dbReference>
<dbReference type="SUPFAM" id="SSF50814">
    <property type="entry name" value="Lipocalins"/>
    <property type="match status" value="1"/>
</dbReference>
<accession>A0A814HTZ8</accession>
<sequence length="141" mass="16200">MANSRSIEALKGTWDHVADENIDEFMKEMGIGMAMRVMAKGIKPRIIISENNGKWTLRSENTPKKMLIEFIPDAEFDETTPDGREVKTIIRFKNGAWEHTTHDKSGKEWTATRYVNDEGQQQIDMKCGSVTAHRRFKQANQ</sequence>
<dbReference type="PANTHER" id="PTHR11955">
    <property type="entry name" value="FATTY ACID BINDING PROTEIN"/>
    <property type="match status" value="1"/>
</dbReference>
<organism evidence="2 4">
    <name type="scientific">Rotaria magnacalcarata</name>
    <dbReference type="NCBI Taxonomy" id="392030"/>
    <lineage>
        <taxon>Eukaryota</taxon>
        <taxon>Metazoa</taxon>
        <taxon>Spiralia</taxon>
        <taxon>Gnathifera</taxon>
        <taxon>Rotifera</taxon>
        <taxon>Eurotatoria</taxon>
        <taxon>Bdelloidea</taxon>
        <taxon>Philodinida</taxon>
        <taxon>Philodinidae</taxon>
        <taxon>Rotaria</taxon>
    </lineage>
</organism>
<dbReference type="AlphaFoldDB" id="A0A814HTZ8"/>
<gene>
    <name evidence="2" type="ORF">CJN711_LOCUS2932</name>
    <name evidence="3" type="ORF">MBJ925_LOCUS23685</name>
</gene>
<dbReference type="Gene3D" id="2.40.128.20">
    <property type="match status" value="1"/>
</dbReference>
<dbReference type="Proteomes" id="UP000663824">
    <property type="component" value="Unassembled WGS sequence"/>
</dbReference>
<evidence type="ECO:0000313" key="2">
    <source>
        <dbReference type="EMBL" id="CAF1013187.1"/>
    </source>
</evidence>
<protein>
    <recommendedName>
        <fullName evidence="5">Cytosolic fatty-acid binding proteins domain-containing protein</fullName>
    </recommendedName>
</protein>